<dbReference type="Pfam" id="PF00664">
    <property type="entry name" value="ABC_membrane"/>
    <property type="match status" value="1"/>
</dbReference>
<dbReference type="GO" id="GO:0005524">
    <property type="term" value="F:ATP binding"/>
    <property type="evidence" value="ECO:0007669"/>
    <property type="project" value="UniProtKB-KW"/>
</dbReference>
<feature type="domain" description="ABC transmembrane type-1" evidence="9">
    <location>
        <begin position="42"/>
        <end position="326"/>
    </location>
</feature>
<evidence type="ECO:0000256" key="6">
    <source>
        <dbReference type="ARBA" id="ARBA00023136"/>
    </source>
</evidence>
<dbReference type="Gene3D" id="1.20.1560.10">
    <property type="entry name" value="ABC transporter type 1, transmembrane domain"/>
    <property type="match status" value="1"/>
</dbReference>
<dbReference type="Proteomes" id="UP001595847">
    <property type="component" value="Unassembled WGS sequence"/>
</dbReference>
<proteinExistence type="predicted"/>
<comment type="subcellular location">
    <subcellularLocation>
        <location evidence="1">Cell membrane</location>
        <topology evidence="1">Multi-pass membrane protein</topology>
    </subcellularLocation>
</comment>
<keyword evidence="5 7" id="KW-1133">Transmembrane helix</keyword>
<evidence type="ECO:0000313" key="11">
    <source>
        <dbReference type="Proteomes" id="UP001595847"/>
    </source>
</evidence>
<feature type="transmembrane region" description="Helical" evidence="7">
    <location>
        <begin position="38"/>
        <end position="57"/>
    </location>
</feature>
<dbReference type="PROSITE" id="PS50929">
    <property type="entry name" value="ABC_TM1F"/>
    <property type="match status" value="1"/>
</dbReference>
<dbReference type="SUPFAM" id="SSF52540">
    <property type="entry name" value="P-loop containing nucleoside triphosphate hydrolases"/>
    <property type="match status" value="1"/>
</dbReference>
<feature type="transmembrane region" description="Helical" evidence="7">
    <location>
        <begin position="262"/>
        <end position="283"/>
    </location>
</feature>
<keyword evidence="6 7" id="KW-0472">Membrane</keyword>
<name>A0ABV8FVX1_9ACTN</name>
<evidence type="ECO:0000256" key="4">
    <source>
        <dbReference type="ARBA" id="ARBA00022840"/>
    </source>
</evidence>
<keyword evidence="4 10" id="KW-0067">ATP-binding</keyword>
<gene>
    <name evidence="10" type="ORF">ACFOVU_25135</name>
</gene>
<reference evidence="11" key="1">
    <citation type="journal article" date="2019" name="Int. J. Syst. Evol. Microbiol.">
        <title>The Global Catalogue of Microorganisms (GCM) 10K type strain sequencing project: providing services to taxonomists for standard genome sequencing and annotation.</title>
        <authorList>
            <consortium name="The Broad Institute Genomics Platform"/>
            <consortium name="The Broad Institute Genome Sequencing Center for Infectious Disease"/>
            <person name="Wu L."/>
            <person name="Ma J."/>
        </authorList>
    </citation>
    <scope>NUCLEOTIDE SEQUENCE [LARGE SCALE GENOMIC DNA]</scope>
    <source>
        <strain evidence="11">TBRC 1826</strain>
    </source>
</reference>
<dbReference type="CDD" id="cd18550">
    <property type="entry name" value="ABC_6TM_exporter_like"/>
    <property type="match status" value="1"/>
</dbReference>
<dbReference type="PANTHER" id="PTHR43394">
    <property type="entry name" value="ATP-DEPENDENT PERMEASE MDL1, MITOCHONDRIAL"/>
    <property type="match status" value="1"/>
</dbReference>
<evidence type="ECO:0000259" key="9">
    <source>
        <dbReference type="PROSITE" id="PS50929"/>
    </source>
</evidence>
<dbReference type="InterPro" id="IPR039421">
    <property type="entry name" value="Type_1_exporter"/>
</dbReference>
<evidence type="ECO:0000256" key="5">
    <source>
        <dbReference type="ARBA" id="ARBA00022989"/>
    </source>
</evidence>
<evidence type="ECO:0000313" key="10">
    <source>
        <dbReference type="EMBL" id="MFC3999223.1"/>
    </source>
</evidence>
<evidence type="ECO:0000256" key="1">
    <source>
        <dbReference type="ARBA" id="ARBA00004651"/>
    </source>
</evidence>
<evidence type="ECO:0000256" key="7">
    <source>
        <dbReference type="SAM" id="Phobius"/>
    </source>
</evidence>
<dbReference type="RefSeq" id="WP_378538215.1">
    <property type="nucleotide sequence ID" value="NZ_JBHSBH010000015.1"/>
</dbReference>
<dbReference type="SUPFAM" id="SSF90123">
    <property type="entry name" value="ABC transporter transmembrane region"/>
    <property type="match status" value="1"/>
</dbReference>
<dbReference type="InterPro" id="IPR036640">
    <property type="entry name" value="ABC1_TM_sf"/>
</dbReference>
<dbReference type="EMBL" id="JBHSBH010000015">
    <property type="protein sequence ID" value="MFC3999223.1"/>
    <property type="molecule type" value="Genomic_DNA"/>
</dbReference>
<evidence type="ECO:0000256" key="3">
    <source>
        <dbReference type="ARBA" id="ARBA00022741"/>
    </source>
</evidence>
<sequence>MMGGPPIYRALVNDGAAKGTRLPRGTVRRIAGYARPHWRAIVLFLLATSVSAAIVVANPLLLKTIIDHGVARQDASLVTWLAVGVAALAALEAALGLTSRWLSARIGEGVIYLLRTQVFTHVQRMPLAFFTRTQTGSLISRLNTDVVGAQRAITSVLQSVVSNLISAVAVVTTMAVLSWQITAIALLLVPLFILPAKLIGRRVADISRSGMNTNAEMSALMTERFNVGGAMLVKLYGRPAEEAEAFAGRAARVRDIGVAQSVFGGLLFTMIGLITSLATAVVYGVGGHLVIGDAFELGTLVALTTLLTRLYAPITALSNVHVEVMTALVSFDRVFEVLDLKPMIDERPGARDLPEGPLSVRFDDVSFRYPSAEESSLPSLELTPQAESADDAQVLSGVSFTAEPGHMVALVGPSGAGKTTLTHLVSRLYDPVDGAVRIGGVDLREATAASVRDSVGVVTQDTQLFHDTVGANLRYARPDATDEELAEAMRAARLGPLLDALPDGLETMVGDRGYRLSGGEKQRLAIARLLLKAPSVVVLDEATAHLDSESEAAVQQALATALKGRTSLVIAHRLATVREADLILVLEDGRILERGTHEQLLAHGGLYAALHRTQFAPQEKARA</sequence>
<dbReference type="InterPro" id="IPR011527">
    <property type="entry name" value="ABC1_TM_dom"/>
</dbReference>
<feature type="transmembrane region" description="Helical" evidence="7">
    <location>
        <begin position="183"/>
        <end position="200"/>
    </location>
</feature>
<dbReference type="InterPro" id="IPR017871">
    <property type="entry name" value="ABC_transporter-like_CS"/>
</dbReference>
<dbReference type="PROSITE" id="PS50893">
    <property type="entry name" value="ABC_TRANSPORTER_2"/>
    <property type="match status" value="1"/>
</dbReference>
<keyword evidence="2 7" id="KW-0812">Transmembrane</keyword>
<dbReference type="Pfam" id="PF00005">
    <property type="entry name" value="ABC_tran"/>
    <property type="match status" value="1"/>
</dbReference>
<keyword evidence="3" id="KW-0547">Nucleotide-binding</keyword>
<feature type="transmembrane region" description="Helical" evidence="7">
    <location>
        <begin position="160"/>
        <end position="177"/>
    </location>
</feature>
<dbReference type="PANTHER" id="PTHR43394:SF1">
    <property type="entry name" value="ATP-BINDING CASSETTE SUB-FAMILY B MEMBER 10, MITOCHONDRIAL"/>
    <property type="match status" value="1"/>
</dbReference>
<dbReference type="PROSITE" id="PS00211">
    <property type="entry name" value="ABC_TRANSPORTER_1"/>
    <property type="match status" value="1"/>
</dbReference>
<evidence type="ECO:0000259" key="8">
    <source>
        <dbReference type="PROSITE" id="PS50893"/>
    </source>
</evidence>
<dbReference type="InterPro" id="IPR027417">
    <property type="entry name" value="P-loop_NTPase"/>
</dbReference>
<feature type="domain" description="ABC transporter" evidence="8">
    <location>
        <begin position="360"/>
        <end position="613"/>
    </location>
</feature>
<protein>
    <submittedName>
        <fullName evidence="10">ABC transporter ATP-binding protein</fullName>
    </submittedName>
</protein>
<dbReference type="InterPro" id="IPR003439">
    <property type="entry name" value="ABC_transporter-like_ATP-bd"/>
</dbReference>
<feature type="transmembrane region" description="Helical" evidence="7">
    <location>
        <begin position="77"/>
        <end position="97"/>
    </location>
</feature>
<comment type="caution">
    <text evidence="10">The sequence shown here is derived from an EMBL/GenBank/DDBJ whole genome shotgun (WGS) entry which is preliminary data.</text>
</comment>
<dbReference type="InterPro" id="IPR003593">
    <property type="entry name" value="AAA+_ATPase"/>
</dbReference>
<evidence type="ECO:0000256" key="2">
    <source>
        <dbReference type="ARBA" id="ARBA00022692"/>
    </source>
</evidence>
<organism evidence="10 11">
    <name type="scientific">Nocardiopsis sediminis</name>
    <dbReference type="NCBI Taxonomy" id="1778267"/>
    <lineage>
        <taxon>Bacteria</taxon>
        <taxon>Bacillati</taxon>
        <taxon>Actinomycetota</taxon>
        <taxon>Actinomycetes</taxon>
        <taxon>Streptosporangiales</taxon>
        <taxon>Nocardiopsidaceae</taxon>
        <taxon>Nocardiopsis</taxon>
    </lineage>
</organism>
<keyword evidence="11" id="KW-1185">Reference proteome</keyword>
<dbReference type="Gene3D" id="3.40.50.300">
    <property type="entry name" value="P-loop containing nucleotide triphosphate hydrolases"/>
    <property type="match status" value="1"/>
</dbReference>
<accession>A0ABV8FVX1</accession>
<dbReference type="SMART" id="SM00382">
    <property type="entry name" value="AAA"/>
    <property type="match status" value="1"/>
</dbReference>